<proteinExistence type="inferred from homology"/>
<dbReference type="SUPFAM" id="SSF54001">
    <property type="entry name" value="Cysteine proteinases"/>
    <property type="match status" value="1"/>
</dbReference>
<dbReference type="InterPro" id="IPR038765">
    <property type="entry name" value="Papain-like_cys_pep_sf"/>
</dbReference>
<dbReference type="InterPro" id="IPR001447">
    <property type="entry name" value="Arylamine_N-AcTrfase"/>
</dbReference>
<evidence type="ECO:0000256" key="1">
    <source>
        <dbReference type="ARBA" id="ARBA00006547"/>
    </source>
</evidence>
<dbReference type="EMBL" id="SCHB01000003">
    <property type="protein sequence ID" value="TBW72612.1"/>
    <property type="molecule type" value="Genomic_DNA"/>
</dbReference>
<dbReference type="InterPro" id="IPR053710">
    <property type="entry name" value="Arylamine_NAT_domain_sf"/>
</dbReference>
<evidence type="ECO:0000256" key="2">
    <source>
        <dbReference type="RuleBase" id="RU003452"/>
    </source>
</evidence>
<accession>A0A4Q9WD37</accession>
<dbReference type="GO" id="GO:0016407">
    <property type="term" value="F:acetyltransferase activity"/>
    <property type="evidence" value="ECO:0007669"/>
    <property type="project" value="InterPro"/>
</dbReference>
<evidence type="ECO:0000313" key="4">
    <source>
        <dbReference type="Proteomes" id="UP000293637"/>
    </source>
</evidence>
<dbReference type="Proteomes" id="UP000293637">
    <property type="component" value="Unassembled WGS sequence"/>
</dbReference>
<dbReference type="PRINTS" id="PR01543">
    <property type="entry name" value="ANATRNSFRASE"/>
</dbReference>
<comment type="caution">
    <text evidence="3">The sequence shown here is derived from an EMBL/GenBank/DDBJ whole genome shotgun (WGS) entry which is preliminary data.</text>
</comment>
<dbReference type="PANTHER" id="PTHR11786:SF0">
    <property type="entry name" value="ARYLAMINE N-ACETYLTRANSFERASE 4-RELATED"/>
    <property type="match status" value="1"/>
</dbReference>
<dbReference type="AlphaFoldDB" id="A0A4Q9WD37"/>
<name>A0A4Q9WD37_STALU</name>
<reference evidence="3 4" key="1">
    <citation type="journal article" date="2019" name="Sci. Transl. Med.">
        <title>Quorum sensing between bacterial species on the skin protects against epidermal injury in atopic dermatitis.</title>
        <authorList>
            <person name="Williams M.R."/>
        </authorList>
    </citation>
    <scope>NUCLEOTIDE SEQUENCE [LARGE SCALE GENOMIC DNA]</scope>
    <source>
        <strain evidence="3 4">E7</strain>
    </source>
</reference>
<protein>
    <submittedName>
        <fullName evidence="3">Arylamine N-acetyltransferase</fullName>
    </submittedName>
</protein>
<dbReference type="PANTHER" id="PTHR11786">
    <property type="entry name" value="N-HYDROXYARYLAMINE O-ACETYLTRANSFERASE"/>
    <property type="match status" value="1"/>
</dbReference>
<keyword evidence="3" id="KW-0808">Transferase</keyword>
<comment type="similarity">
    <text evidence="1 2">Belongs to the arylamine N-acetyltransferase family.</text>
</comment>
<organism evidence="3 4">
    <name type="scientific">Staphylococcus lugdunensis</name>
    <dbReference type="NCBI Taxonomy" id="28035"/>
    <lineage>
        <taxon>Bacteria</taxon>
        <taxon>Bacillati</taxon>
        <taxon>Bacillota</taxon>
        <taxon>Bacilli</taxon>
        <taxon>Bacillales</taxon>
        <taxon>Staphylococcaceae</taxon>
        <taxon>Staphylococcus</taxon>
    </lineage>
</organism>
<sequence>MMNIRAFEHYMSIDSERYSEPSLEALNDYATRFMYTVPFENINVQNGIPISVDINDLYHKIVDNHRGGFCYELNTLFQAYLKAKGFDAQMMSATVHTANGGHRLEGSHVSLVVPLQGTYYVTDVGFGDLPLHAMPITLEQDSQPVQDISGTFRAIFENENKTRFFVQKWESDTWKTKYDAILKASSIDAFKDKINYNETHPDSIFVQNLLITQPKSYGRVTMSQQHLTVTEQNRKVQYDVTPQNYRQLLQDYFNLNVTIDRLELS</sequence>
<gene>
    <name evidence="3" type="ORF">EQ812_06455</name>
</gene>
<dbReference type="Gene3D" id="3.30.2140.20">
    <property type="match status" value="1"/>
</dbReference>
<evidence type="ECO:0000313" key="3">
    <source>
        <dbReference type="EMBL" id="TBW72612.1"/>
    </source>
</evidence>
<dbReference type="Pfam" id="PF00797">
    <property type="entry name" value="Acetyltransf_2"/>
    <property type="match status" value="1"/>
</dbReference>